<gene>
    <name evidence="3" type="ORF">ACFOOQ_12625</name>
</gene>
<feature type="domain" description="DUF4167" evidence="2">
    <location>
        <begin position="18"/>
        <end position="88"/>
    </location>
</feature>
<reference evidence="4" key="1">
    <citation type="journal article" date="2019" name="Int. J. Syst. Evol. Microbiol.">
        <title>The Global Catalogue of Microorganisms (GCM) 10K type strain sequencing project: providing services to taxonomists for standard genome sequencing and annotation.</title>
        <authorList>
            <consortium name="The Broad Institute Genomics Platform"/>
            <consortium name="The Broad Institute Genome Sequencing Center for Infectious Disease"/>
            <person name="Wu L."/>
            <person name="Ma J."/>
        </authorList>
    </citation>
    <scope>NUCLEOTIDE SEQUENCE [LARGE SCALE GENOMIC DNA]</scope>
    <source>
        <strain evidence="4">KCTC 42182</strain>
    </source>
</reference>
<comment type="caution">
    <text evidence="3">The sequence shown here is derived from an EMBL/GenBank/DDBJ whole genome shotgun (WGS) entry which is preliminary data.</text>
</comment>
<dbReference type="EMBL" id="JBHRYJ010000002">
    <property type="protein sequence ID" value="MFC3676393.1"/>
    <property type="molecule type" value="Genomic_DNA"/>
</dbReference>
<feature type="compositionally biased region" description="Gly residues" evidence="1">
    <location>
        <begin position="20"/>
        <end position="32"/>
    </location>
</feature>
<feature type="compositionally biased region" description="Low complexity" evidence="1">
    <location>
        <begin position="99"/>
        <end position="119"/>
    </location>
</feature>
<evidence type="ECO:0000313" key="4">
    <source>
        <dbReference type="Proteomes" id="UP001595711"/>
    </source>
</evidence>
<organism evidence="3 4">
    <name type="scientific">Ferrovibrio xuzhouensis</name>
    <dbReference type="NCBI Taxonomy" id="1576914"/>
    <lineage>
        <taxon>Bacteria</taxon>
        <taxon>Pseudomonadati</taxon>
        <taxon>Pseudomonadota</taxon>
        <taxon>Alphaproteobacteria</taxon>
        <taxon>Rhodospirillales</taxon>
        <taxon>Rhodospirillaceae</taxon>
        <taxon>Ferrovibrio</taxon>
    </lineage>
</organism>
<feature type="region of interest" description="Disordered" evidence="1">
    <location>
        <begin position="1"/>
        <end position="43"/>
    </location>
</feature>
<feature type="compositionally biased region" description="Basic residues" evidence="1">
    <location>
        <begin position="1"/>
        <end position="17"/>
    </location>
</feature>
<name>A0ABV7VJS7_9PROT</name>
<sequence length="172" mass="18003">MNKNRQRGGRPQGRRPHGNGNMGGGGGGGGGSHRNFDSNGPDVKIRGTANHIFERYCQLARDANSAGDRVAAESFLQHAEHYYRIMLAQGVTPMQRASNGQTGNGQQPQAQPAQQPQQGNGNGNVAGTGDNNDGDGDGDGEQPSLEMELEAALDPNAEPAEEAAERDEANAA</sequence>
<keyword evidence="4" id="KW-1185">Reference proteome</keyword>
<evidence type="ECO:0000256" key="1">
    <source>
        <dbReference type="SAM" id="MobiDB-lite"/>
    </source>
</evidence>
<proteinExistence type="predicted"/>
<dbReference type="InterPro" id="IPR025430">
    <property type="entry name" value="DUF4167"/>
</dbReference>
<dbReference type="Proteomes" id="UP001595711">
    <property type="component" value="Unassembled WGS sequence"/>
</dbReference>
<dbReference type="RefSeq" id="WP_379726923.1">
    <property type="nucleotide sequence ID" value="NZ_JBHRYJ010000002.1"/>
</dbReference>
<accession>A0ABV7VJS7</accession>
<dbReference type="Pfam" id="PF13763">
    <property type="entry name" value="DUF4167"/>
    <property type="match status" value="1"/>
</dbReference>
<feature type="region of interest" description="Disordered" evidence="1">
    <location>
        <begin position="94"/>
        <end position="172"/>
    </location>
</feature>
<protein>
    <submittedName>
        <fullName evidence="3">DUF4167 domain-containing protein</fullName>
    </submittedName>
</protein>
<evidence type="ECO:0000259" key="2">
    <source>
        <dbReference type="Pfam" id="PF13763"/>
    </source>
</evidence>
<evidence type="ECO:0000313" key="3">
    <source>
        <dbReference type="EMBL" id="MFC3676393.1"/>
    </source>
</evidence>